<feature type="transmembrane region" description="Helical" evidence="1">
    <location>
        <begin position="16"/>
        <end position="49"/>
    </location>
</feature>
<feature type="transmembrane region" description="Helical" evidence="1">
    <location>
        <begin position="55"/>
        <end position="76"/>
    </location>
</feature>
<comment type="caution">
    <text evidence="2">The sequence shown here is derived from an EMBL/GenBank/DDBJ whole genome shotgun (WGS) entry which is preliminary data.</text>
</comment>
<dbReference type="EMBL" id="JAFBFH010000004">
    <property type="protein sequence ID" value="MBM7713894.1"/>
    <property type="molecule type" value="Genomic_DNA"/>
</dbReference>
<dbReference type="InterPro" id="IPR025912">
    <property type="entry name" value="YrvL"/>
</dbReference>
<gene>
    <name evidence="2" type="ORF">JOC94_000864</name>
</gene>
<organism evidence="2 3">
    <name type="scientific">Siminovitchia thermophila</name>
    <dbReference type="NCBI Taxonomy" id="1245522"/>
    <lineage>
        <taxon>Bacteria</taxon>
        <taxon>Bacillati</taxon>
        <taxon>Bacillota</taxon>
        <taxon>Bacilli</taxon>
        <taxon>Bacillales</taxon>
        <taxon>Bacillaceae</taxon>
        <taxon>Siminovitchia</taxon>
    </lineage>
</organism>
<keyword evidence="1" id="KW-0812">Transmembrane</keyword>
<keyword evidence="1" id="KW-1133">Transmembrane helix</keyword>
<dbReference type="Proteomes" id="UP000823485">
    <property type="component" value="Unassembled WGS sequence"/>
</dbReference>
<keyword evidence="1" id="KW-0472">Membrane</keyword>
<evidence type="ECO:0000313" key="3">
    <source>
        <dbReference type="Proteomes" id="UP000823485"/>
    </source>
</evidence>
<feature type="transmembrane region" description="Helical" evidence="1">
    <location>
        <begin position="122"/>
        <end position="141"/>
    </location>
</feature>
<sequence length="149" mass="16841">MSNHTSSKDESFGSKVFIITILTLLVVGAIAFVIAIYYFGILGLFSILGVKYDTLWSLFLFTLFYFLLGIIGDGVVKVLLSLMKISGKWSKLHMKMGLFMFSFLVNWAIISFLDAFMNSIDLQFITKMILSLIFAIIDFAMETDEKKSV</sequence>
<evidence type="ECO:0000313" key="2">
    <source>
        <dbReference type="EMBL" id="MBM7713894.1"/>
    </source>
</evidence>
<name>A0ABS2R2T3_9BACI</name>
<dbReference type="Pfam" id="PF14184">
    <property type="entry name" value="YrvL"/>
    <property type="match status" value="1"/>
</dbReference>
<proteinExistence type="predicted"/>
<dbReference type="RefSeq" id="WP_205178763.1">
    <property type="nucleotide sequence ID" value="NZ_JAFBFH010000004.1"/>
</dbReference>
<protein>
    <submittedName>
        <fullName evidence="2">Membrane protein</fullName>
    </submittedName>
</protein>
<feature type="transmembrane region" description="Helical" evidence="1">
    <location>
        <begin position="97"/>
        <end position="116"/>
    </location>
</feature>
<accession>A0ABS2R2T3</accession>
<keyword evidence="3" id="KW-1185">Reference proteome</keyword>
<reference evidence="2 3" key="1">
    <citation type="submission" date="2021-01" db="EMBL/GenBank/DDBJ databases">
        <title>Genomic Encyclopedia of Type Strains, Phase IV (KMG-IV): sequencing the most valuable type-strain genomes for metagenomic binning, comparative biology and taxonomic classification.</title>
        <authorList>
            <person name="Goeker M."/>
        </authorList>
    </citation>
    <scope>NUCLEOTIDE SEQUENCE [LARGE SCALE GENOMIC DNA]</scope>
    <source>
        <strain evidence="2 3">DSM 105453</strain>
    </source>
</reference>
<evidence type="ECO:0000256" key="1">
    <source>
        <dbReference type="SAM" id="Phobius"/>
    </source>
</evidence>